<evidence type="ECO:0000313" key="4">
    <source>
        <dbReference type="Proteomes" id="UP000305836"/>
    </source>
</evidence>
<dbReference type="SUPFAM" id="SSF54909">
    <property type="entry name" value="Dimeric alpha+beta barrel"/>
    <property type="match status" value="1"/>
</dbReference>
<keyword evidence="4" id="KW-1185">Reference proteome</keyword>
<dbReference type="Proteomes" id="UP000305836">
    <property type="component" value="Unassembled WGS sequence"/>
</dbReference>
<accession>A0A4U3LYE1</accession>
<dbReference type="PANTHER" id="PTHR35174">
    <property type="entry name" value="BLL7171 PROTEIN-RELATED"/>
    <property type="match status" value="1"/>
</dbReference>
<evidence type="ECO:0000259" key="2">
    <source>
        <dbReference type="Pfam" id="PF03795"/>
    </source>
</evidence>
<dbReference type="Gene3D" id="3.30.70.1060">
    <property type="entry name" value="Dimeric alpha+beta barrel"/>
    <property type="match status" value="1"/>
</dbReference>
<dbReference type="InterPro" id="IPR005545">
    <property type="entry name" value="YCII"/>
</dbReference>
<dbReference type="EMBL" id="SZPZ01000002">
    <property type="protein sequence ID" value="TKK80424.1"/>
    <property type="molecule type" value="Genomic_DNA"/>
</dbReference>
<dbReference type="InterPro" id="IPR011008">
    <property type="entry name" value="Dimeric_a/b-barrel"/>
</dbReference>
<evidence type="ECO:0000256" key="1">
    <source>
        <dbReference type="ARBA" id="ARBA00007689"/>
    </source>
</evidence>
<proteinExistence type="inferred from homology"/>
<dbReference type="RefSeq" id="WP_137255360.1">
    <property type="nucleotide sequence ID" value="NZ_JBHSPQ010000001.1"/>
</dbReference>
<sequence>MKYLMSVIDDESTGYDEDGSGAVEAFNERIGAEGYLVFVGGLDSPATATVVDNRGDAAIFTDGPYLESKEHLGGLWIIEAADLDVALKLAAEASLVCNRKLEVRPFADE</sequence>
<dbReference type="OrthoDB" id="668782at2"/>
<protein>
    <recommendedName>
        <fullName evidence="2">YCII-related domain-containing protein</fullName>
    </recommendedName>
</protein>
<feature type="domain" description="YCII-related" evidence="2">
    <location>
        <begin position="1"/>
        <end position="98"/>
    </location>
</feature>
<dbReference type="AlphaFoldDB" id="A0A4U3LYE1"/>
<evidence type="ECO:0000313" key="3">
    <source>
        <dbReference type="EMBL" id="TKK80424.1"/>
    </source>
</evidence>
<dbReference type="PANTHER" id="PTHR35174:SF3">
    <property type="entry name" value="BLL7171 PROTEIN"/>
    <property type="match status" value="1"/>
</dbReference>
<comment type="similarity">
    <text evidence="1">Belongs to the YciI family.</text>
</comment>
<organism evidence="3 4">
    <name type="scientific">Kribbella jiaozuonensis</name>
    <dbReference type="NCBI Taxonomy" id="2575441"/>
    <lineage>
        <taxon>Bacteria</taxon>
        <taxon>Bacillati</taxon>
        <taxon>Actinomycetota</taxon>
        <taxon>Actinomycetes</taxon>
        <taxon>Propionibacteriales</taxon>
        <taxon>Kribbellaceae</taxon>
        <taxon>Kribbella</taxon>
    </lineage>
</organism>
<comment type="caution">
    <text evidence="3">The sequence shown here is derived from an EMBL/GenBank/DDBJ whole genome shotgun (WGS) entry which is preliminary data.</text>
</comment>
<gene>
    <name evidence="3" type="ORF">FDA38_19135</name>
</gene>
<name>A0A4U3LYE1_9ACTN</name>
<dbReference type="Pfam" id="PF03795">
    <property type="entry name" value="YCII"/>
    <property type="match status" value="1"/>
</dbReference>
<reference evidence="3 4" key="1">
    <citation type="submission" date="2019-04" db="EMBL/GenBank/DDBJ databases">
        <title>Kribbella sp. NEAU-THZ 27 nov., a novel actinomycete isolated from soil.</title>
        <authorList>
            <person name="Duan L."/>
        </authorList>
    </citation>
    <scope>NUCLEOTIDE SEQUENCE [LARGE SCALE GENOMIC DNA]</scope>
    <source>
        <strain evidence="4">NEAU-THZ27</strain>
    </source>
</reference>